<sequence length="80" mass="9756">MSPTVFREKGYKFFFLSNEEKRIHVHVYCEDGEAKFWIEPIISLATFYGLNKKKLNQIQKIVEKRKNEIIKEWKRHFGKH</sequence>
<evidence type="ECO:0000313" key="1">
    <source>
        <dbReference type="EMBL" id="KKL69156.1"/>
    </source>
</evidence>
<accession>A0A0F9ES73</accession>
<proteinExistence type="predicted"/>
<dbReference type="AlphaFoldDB" id="A0A0F9ES73"/>
<protein>
    <recommendedName>
        <fullName evidence="2">DUF4160 domain-containing protein</fullName>
    </recommendedName>
</protein>
<name>A0A0F9ES73_9ZZZZ</name>
<dbReference type="InterPro" id="IPR025427">
    <property type="entry name" value="DUF4160"/>
</dbReference>
<dbReference type="EMBL" id="LAZR01026304">
    <property type="protein sequence ID" value="KKL69156.1"/>
    <property type="molecule type" value="Genomic_DNA"/>
</dbReference>
<gene>
    <name evidence="1" type="ORF">LCGC14_2117780</name>
</gene>
<comment type="caution">
    <text evidence="1">The sequence shown here is derived from an EMBL/GenBank/DDBJ whole genome shotgun (WGS) entry which is preliminary data.</text>
</comment>
<dbReference type="Pfam" id="PF13711">
    <property type="entry name" value="DUF4160"/>
    <property type="match status" value="1"/>
</dbReference>
<organism evidence="1">
    <name type="scientific">marine sediment metagenome</name>
    <dbReference type="NCBI Taxonomy" id="412755"/>
    <lineage>
        <taxon>unclassified sequences</taxon>
        <taxon>metagenomes</taxon>
        <taxon>ecological metagenomes</taxon>
    </lineage>
</organism>
<reference evidence="1" key="1">
    <citation type="journal article" date="2015" name="Nature">
        <title>Complex archaea that bridge the gap between prokaryotes and eukaryotes.</title>
        <authorList>
            <person name="Spang A."/>
            <person name="Saw J.H."/>
            <person name="Jorgensen S.L."/>
            <person name="Zaremba-Niedzwiedzka K."/>
            <person name="Martijn J."/>
            <person name="Lind A.E."/>
            <person name="van Eijk R."/>
            <person name="Schleper C."/>
            <person name="Guy L."/>
            <person name="Ettema T.J."/>
        </authorList>
    </citation>
    <scope>NUCLEOTIDE SEQUENCE</scope>
</reference>
<evidence type="ECO:0008006" key="2">
    <source>
        <dbReference type="Google" id="ProtNLM"/>
    </source>
</evidence>